<proteinExistence type="predicted"/>
<dbReference type="GO" id="GO:0000428">
    <property type="term" value="C:DNA-directed RNA polymerase complex"/>
    <property type="evidence" value="ECO:0007669"/>
    <property type="project" value="UniProtKB-KW"/>
</dbReference>
<feature type="domain" description="RNA polymerase alpha subunit C-terminal" evidence="1">
    <location>
        <begin position="398"/>
        <end position="454"/>
    </location>
</feature>
<evidence type="ECO:0000313" key="2">
    <source>
        <dbReference type="EMBL" id="TCO89164.1"/>
    </source>
</evidence>
<evidence type="ECO:0000313" key="3">
    <source>
        <dbReference type="Proteomes" id="UP000295600"/>
    </source>
</evidence>
<keyword evidence="2" id="KW-0240">DNA-directed RNA polymerase</keyword>
<dbReference type="InterPro" id="IPR011260">
    <property type="entry name" value="RNAP_asu_C"/>
</dbReference>
<dbReference type="SUPFAM" id="SSF47789">
    <property type="entry name" value="C-terminal domain of RNA polymerase alpha subunit"/>
    <property type="match status" value="1"/>
</dbReference>
<evidence type="ECO:0000259" key="1">
    <source>
        <dbReference type="Pfam" id="PF03118"/>
    </source>
</evidence>
<dbReference type="Pfam" id="PF03118">
    <property type="entry name" value="RNA_pol_A_CTD"/>
    <property type="match status" value="1"/>
</dbReference>
<dbReference type="EMBL" id="SLXB01000022">
    <property type="protein sequence ID" value="TCO89164.1"/>
    <property type="molecule type" value="Genomic_DNA"/>
</dbReference>
<dbReference type="AlphaFoldDB" id="A0A4R2LM26"/>
<gene>
    <name evidence="2" type="ORF">EV202_12250</name>
</gene>
<sequence>MVVYYINKVSDNLRTYTFPFKEGDICMLHEGDIVKTVYIDSEVENNSIFRDFRYVDTKSLRSYHFPNIDTILCAPYGRSKAKGDKTLVSLLLTDCNGEWLSDFLNDTQAILEGTRDYWDLKVLFQLTREENIDIVFETPIEESFANRMPKLVYLPETDNFRIHSEELNLSVGDYCFCHIANGIVLIQIDKESNIIDNVSDFKLIESVNEPEIMLPLGTTILYDNTSVREDKFLSRFDSIVKQPVSKSILFCALNDLPLSEDEDVKDYLDGKDESDIFSENKHLSSLFLEIIGIFEKKIEQRNYSILQDLVNGVPRSEVAKKNNLTQERIRQLYKKILEEVKFILINEVHENEQLRKDNAQLHAQAQLYIEEIQRLRSVVKDESLRETTNQVVDINSHVAELLNTPVQNLNLSVRAINVLNVLGISTFGEIPKIDAAVTLFNVRNSGRKTVHDIEVFIGKFGLQLGMTYSEIVNTLINVDLSNISHFLK</sequence>
<dbReference type="GO" id="GO:0003899">
    <property type="term" value="F:DNA-directed RNA polymerase activity"/>
    <property type="evidence" value="ECO:0007669"/>
    <property type="project" value="InterPro"/>
</dbReference>
<organism evidence="2 3">
    <name type="scientific">Prevotella heparinolytica</name>
    <dbReference type="NCBI Taxonomy" id="28113"/>
    <lineage>
        <taxon>Bacteria</taxon>
        <taxon>Pseudomonadati</taxon>
        <taxon>Bacteroidota</taxon>
        <taxon>Bacteroidia</taxon>
        <taxon>Bacteroidales</taxon>
        <taxon>Bacteroidaceae</taxon>
        <taxon>Bacteroides</taxon>
    </lineage>
</organism>
<dbReference type="Gene3D" id="1.10.150.20">
    <property type="entry name" value="5' to 3' exonuclease, C-terminal subdomain"/>
    <property type="match status" value="1"/>
</dbReference>
<dbReference type="GO" id="GO:0006351">
    <property type="term" value="P:DNA-templated transcription"/>
    <property type="evidence" value="ECO:0007669"/>
    <property type="project" value="InterPro"/>
</dbReference>
<dbReference type="GO" id="GO:0003677">
    <property type="term" value="F:DNA binding"/>
    <property type="evidence" value="ECO:0007669"/>
    <property type="project" value="InterPro"/>
</dbReference>
<name>A0A4R2LM26_9BACE</name>
<dbReference type="RefSeq" id="WP_131927117.1">
    <property type="nucleotide sequence ID" value="NZ_SLXB01000022.1"/>
</dbReference>
<keyword evidence="2" id="KW-0804">Transcription</keyword>
<comment type="caution">
    <text evidence="2">The sequence shown here is derived from an EMBL/GenBank/DDBJ whole genome shotgun (WGS) entry which is preliminary data.</text>
</comment>
<reference evidence="2 3" key="1">
    <citation type="submission" date="2019-03" db="EMBL/GenBank/DDBJ databases">
        <title>Genomic Encyclopedia of Type Strains, Phase IV (KMG-IV): sequencing the most valuable type-strain genomes for metagenomic binning, comparative biology and taxonomic classification.</title>
        <authorList>
            <person name="Goeker M."/>
        </authorList>
    </citation>
    <scope>NUCLEOTIDE SEQUENCE [LARGE SCALE GENOMIC DNA]</scope>
    <source>
        <strain evidence="2 3">DSM 23917</strain>
    </source>
</reference>
<protein>
    <submittedName>
        <fullName evidence="2">DNA-directed RNA polymerase subunit alpha</fullName>
    </submittedName>
</protein>
<dbReference type="Proteomes" id="UP000295600">
    <property type="component" value="Unassembled WGS sequence"/>
</dbReference>
<accession>A0A4R2LM26</accession>